<dbReference type="InterPro" id="IPR003399">
    <property type="entry name" value="Mce/MlaD"/>
</dbReference>
<evidence type="ECO:0000259" key="3">
    <source>
        <dbReference type="Pfam" id="PF02470"/>
    </source>
</evidence>
<evidence type="ECO:0000256" key="1">
    <source>
        <dbReference type="SAM" id="MobiDB-lite"/>
    </source>
</evidence>
<keyword evidence="2" id="KW-0472">Membrane</keyword>
<proteinExistence type="predicted"/>
<protein>
    <submittedName>
        <fullName evidence="4">Putative ABC transporter</fullName>
    </submittedName>
</protein>
<name>C6I0D1_9BACT</name>
<keyword evidence="2" id="KW-1133">Transmembrane helix</keyword>
<reference evidence="4 5" key="1">
    <citation type="journal article" date="2009" name="Appl. Environ. Microbiol.">
        <title>Community genomic and proteomic analyses of chemoautotrophic iron-oxidizing "Leptospirillum rubarum" (Group II) and "Leptospirillum ferrodiazotrophum" (Group III) bacteria in acid mine drainage biofilms.</title>
        <authorList>
            <person name="Goltsman D.S."/>
            <person name="Denef V.J."/>
            <person name="Singer S.W."/>
            <person name="VerBerkmoes N.C."/>
            <person name="Lefsrud M."/>
            <person name="Mueller R.S."/>
            <person name="Dick G.J."/>
            <person name="Sun C.L."/>
            <person name="Wheeler K.E."/>
            <person name="Zemla A."/>
            <person name="Baker B.J."/>
            <person name="Hauser L."/>
            <person name="Land M."/>
            <person name="Shah M.B."/>
            <person name="Thelen M.P."/>
            <person name="Hettich R.L."/>
            <person name="Banfield J.F."/>
        </authorList>
    </citation>
    <scope>NUCLEOTIDE SEQUENCE [LARGE SCALE GENOMIC DNA]</scope>
</reference>
<keyword evidence="2" id="KW-0812">Transmembrane</keyword>
<dbReference type="PANTHER" id="PTHR33371">
    <property type="entry name" value="INTERMEMBRANE PHOSPHOLIPID TRANSPORT SYSTEM BINDING PROTEIN MLAD-RELATED"/>
    <property type="match status" value="1"/>
</dbReference>
<evidence type="ECO:0000313" key="5">
    <source>
        <dbReference type="Proteomes" id="UP000009374"/>
    </source>
</evidence>
<dbReference type="AlphaFoldDB" id="C6I0D1"/>
<evidence type="ECO:0000256" key="2">
    <source>
        <dbReference type="SAM" id="Phobius"/>
    </source>
</evidence>
<feature type="transmembrane region" description="Helical" evidence="2">
    <location>
        <begin position="26"/>
        <end position="43"/>
    </location>
</feature>
<feature type="region of interest" description="Disordered" evidence="1">
    <location>
        <begin position="280"/>
        <end position="312"/>
    </location>
</feature>
<dbReference type="PANTHER" id="PTHR33371:SF4">
    <property type="entry name" value="INTERMEMBRANE PHOSPHOLIPID TRANSPORT SYSTEM BINDING PROTEIN MLAD"/>
    <property type="match status" value="1"/>
</dbReference>
<dbReference type="Proteomes" id="UP000009374">
    <property type="component" value="Unassembled WGS sequence"/>
</dbReference>
<dbReference type="EMBL" id="GG693887">
    <property type="protein sequence ID" value="EES51586.1"/>
    <property type="molecule type" value="Genomic_DNA"/>
</dbReference>
<dbReference type="Pfam" id="PF02470">
    <property type="entry name" value="MlaD"/>
    <property type="match status" value="1"/>
</dbReference>
<dbReference type="InterPro" id="IPR052336">
    <property type="entry name" value="MlaD_Phospholipid_Transporter"/>
</dbReference>
<gene>
    <name evidence="4" type="ORF">UBAL3_95680023</name>
</gene>
<sequence length="312" mass="34344">MSGIVGKNTMKLHHIHRANEKKIEQLAGIFLLVPLIGFIFGLYEIGVHQHVFDKRFHLYTILDQTYGIVPGTPVKLAGLDVGEVDSVDFTKLNQIKVSMKILKKYQNLIRKDSFVSVKKSGIISGDVSLRISIGTPWLPEIASNAKIRAETPLTMEQIMAKLNPTIIDLQRIVRNIADLSSSIDRGKGTVGAILRKQEIYDELQKTTLNVKETSENIKNMSNDLPALIKKLQGIADDVKKATPRLPEITQKTTTVLSATDRTVNSTQTILNGVKQSWPIRNLIPPPPPPLDAIGPGQRPPLPLPSTAGGTHP</sequence>
<evidence type="ECO:0000313" key="4">
    <source>
        <dbReference type="EMBL" id="EES51586.1"/>
    </source>
</evidence>
<organism evidence="4 5">
    <name type="scientific">Leptospirillum ferrodiazotrophum</name>
    <dbReference type="NCBI Taxonomy" id="412449"/>
    <lineage>
        <taxon>Bacteria</taxon>
        <taxon>Pseudomonadati</taxon>
        <taxon>Nitrospirota</taxon>
        <taxon>Nitrospiria</taxon>
        <taxon>Nitrospirales</taxon>
        <taxon>Nitrospiraceae</taxon>
        <taxon>Leptospirillum</taxon>
    </lineage>
</organism>
<accession>C6I0D1</accession>
<keyword evidence="5" id="KW-1185">Reference proteome</keyword>
<feature type="domain" description="Mce/MlaD" evidence="3">
    <location>
        <begin position="59"/>
        <end position="129"/>
    </location>
</feature>